<feature type="binding site" evidence="12">
    <location>
        <begin position="98"/>
        <end position="101"/>
    </location>
    <ligand>
        <name>substrate</name>
    </ligand>
</feature>
<dbReference type="PROSITE" id="PS51481">
    <property type="entry name" value="DHAK"/>
    <property type="match status" value="1"/>
</dbReference>
<dbReference type="GO" id="GO:0005524">
    <property type="term" value="F:ATP binding"/>
    <property type="evidence" value="ECO:0007669"/>
    <property type="project" value="UniProtKB-KW"/>
</dbReference>
<evidence type="ECO:0000259" key="14">
    <source>
        <dbReference type="PROSITE" id="PS51481"/>
    </source>
</evidence>
<feature type="domain" description="DhaL" evidence="13">
    <location>
        <begin position="428"/>
        <end position="627"/>
    </location>
</feature>
<dbReference type="Proteomes" id="UP000700596">
    <property type="component" value="Unassembled WGS sequence"/>
</dbReference>
<name>A0A9P9E8C8_9PLEO</name>
<evidence type="ECO:0000256" key="7">
    <source>
        <dbReference type="ARBA" id="ARBA00022798"/>
    </source>
</evidence>
<dbReference type="GO" id="GO:0050354">
    <property type="term" value="F:triokinase activity"/>
    <property type="evidence" value="ECO:0007669"/>
    <property type="project" value="UniProtKB-EC"/>
</dbReference>
<evidence type="ECO:0000256" key="6">
    <source>
        <dbReference type="ARBA" id="ARBA00022777"/>
    </source>
</evidence>
<dbReference type="SMART" id="SM01120">
    <property type="entry name" value="Dak2"/>
    <property type="match status" value="1"/>
</dbReference>
<feature type="active site" description="Tele-hemiaminal-histidine intermediate" evidence="11">
    <location>
        <position position="267"/>
    </location>
</feature>
<evidence type="ECO:0000256" key="8">
    <source>
        <dbReference type="ARBA" id="ARBA00022840"/>
    </source>
</evidence>
<evidence type="ECO:0000313" key="16">
    <source>
        <dbReference type="Proteomes" id="UP000700596"/>
    </source>
</evidence>
<comment type="pathway">
    <text evidence="2">Polyol metabolism; glycerol fermentation; glycerone phosphate from glycerol (oxidative route): step 2/2.</text>
</comment>
<dbReference type="Pfam" id="PF02733">
    <property type="entry name" value="Dak1"/>
    <property type="match status" value="1"/>
</dbReference>
<dbReference type="FunFam" id="1.25.40.340:FF:000001">
    <property type="entry name" value="Dihydroxyacetone kinase 1"/>
    <property type="match status" value="1"/>
</dbReference>
<keyword evidence="8" id="KW-0067">ATP-binding</keyword>
<evidence type="ECO:0000256" key="5">
    <source>
        <dbReference type="ARBA" id="ARBA00022741"/>
    </source>
</evidence>
<dbReference type="AlphaFoldDB" id="A0A9P9E8C8"/>
<dbReference type="EMBL" id="JAGMWT010000003">
    <property type="protein sequence ID" value="KAH7132531.1"/>
    <property type="molecule type" value="Genomic_DNA"/>
</dbReference>
<dbReference type="InterPro" id="IPR036117">
    <property type="entry name" value="DhaL_dom_sf"/>
</dbReference>
<gene>
    <name evidence="15" type="ORF">B0J11DRAFT_503700</name>
</gene>
<dbReference type="NCBIfam" id="TIGR02361">
    <property type="entry name" value="dak_ATP"/>
    <property type="match status" value="1"/>
</dbReference>
<keyword evidence="4" id="KW-0808">Transferase</keyword>
<evidence type="ECO:0000313" key="15">
    <source>
        <dbReference type="EMBL" id="KAH7132531.1"/>
    </source>
</evidence>
<keyword evidence="7" id="KW-0319">Glycerol metabolism</keyword>
<evidence type="ECO:0000256" key="11">
    <source>
        <dbReference type="PIRSR" id="PIRSR612734-1"/>
    </source>
</evidence>
<keyword evidence="16" id="KW-1185">Reference proteome</keyword>
<dbReference type="GO" id="GO:0019563">
    <property type="term" value="P:glycerol catabolic process"/>
    <property type="evidence" value="ECO:0007669"/>
    <property type="project" value="TreeGrafter"/>
</dbReference>
<dbReference type="InterPro" id="IPR012734">
    <property type="entry name" value="DhaK_ATP"/>
</dbReference>
<dbReference type="SUPFAM" id="SSF82549">
    <property type="entry name" value="DAK1/DegV-like"/>
    <property type="match status" value="1"/>
</dbReference>
<evidence type="ECO:0000256" key="9">
    <source>
        <dbReference type="ARBA" id="ARBA00047974"/>
    </source>
</evidence>
<comment type="similarity">
    <text evidence="3">Belongs to the dihydroxyacetone kinase (DAK) family.</text>
</comment>
<dbReference type="InterPro" id="IPR004007">
    <property type="entry name" value="DhaL_dom"/>
</dbReference>
<dbReference type="GO" id="GO:0004371">
    <property type="term" value="F:glycerone kinase activity"/>
    <property type="evidence" value="ECO:0007669"/>
    <property type="project" value="UniProtKB-EC"/>
</dbReference>
<protein>
    <submittedName>
        <fullName evidence="15">Dak1 domain-containing protein</fullName>
    </submittedName>
</protein>
<evidence type="ECO:0000256" key="3">
    <source>
        <dbReference type="ARBA" id="ARBA00008757"/>
    </source>
</evidence>
<dbReference type="SUPFAM" id="SSF101473">
    <property type="entry name" value="DhaL-like"/>
    <property type="match status" value="1"/>
</dbReference>
<comment type="function">
    <text evidence="1">Catalyzes both the phosphorylation of dihydroxyacetone and of glyceraldehyde.</text>
</comment>
<dbReference type="FunFam" id="3.30.1180.20:FF:000001">
    <property type="entry name" value="Dihydroxyacetone kinase 1"/>
    <property type="match status" value="1"/>
</dbReference>
<comment type="caution">
    <text evidence="15">The sequence shown here is derived from an EMBL/GenBank/DDBJ whole genome shotgun (WGS) entry which is preliminary data.</text>
</comment>
<dbReference type="PANTHER" id="PTHR28629">
    <property type="entry name" value="TRIOKINASE/FMN CYCLASE"/>
    <property type="match status" value="1"/>
</dbReference>
<evidence type="ECO:0000256" key="1">
    <source>
        <dbReference type="ARBA" id="ARBA00003264"/>
    </source>
</evidence>
<dbReference type="PROSITE" id="PS51480">
    <property type="entry name" value="DHAL"/>
    <property type="match status" value="1"/>
</dbReference>
<dbReference type="Gene3D" id="1.25.40.340">
    <property type="match status" value="1"/>
</dbReference>
<evidence type="ECO:0000256" key="12">
    <source>
        <dbReference type="PIRSR" id="PIRSR612734-2"/>
    </source>
</evidence>
<dbReference type="GO" id="GO:0005829">
    <property type="term" value="C:cytosol"/>
    <property type="evidence" value="ECO:0007669"/>
    <property type="project" value="TreeGrafter"/>
</dbReference>
<dbReference type="Gene3D" id="3.40.50.10440">
    <property type="entry name" value="Dihydroxyacetone kinase, domain 1"/>
    <property type="match status" value="1"/>
</dbReference>
<evidence type="ECO:0000256" key="10">
    <source>
        <dbReference type="ARBA" id="ARBA00048898"/>
    </source>
</evidence>
<dbReference type="Pfam" id="PF02734">
    <property type="entry name" value="Dak2"/>
    <property type="match status" value="1"/>
</dbReference>
<dbReference type="InterPro" id="IPR050861">
    <property type="entry name" value="Dihydroxyacetone_Kinase"/>
</dbReference>
<comment type="catalytic activity">
    <reaction evidence="10">
        <text>dihydroxyacetone + ATP = dihydroxyacetone phosphate + ADP + H(+)</text>
        <dbReference type="Rhea" id="RHEA:15773"/>
        <dbReference type="ChEBI" id="CHEBI:15378"/>
        <dbReference type="ChEBI" id="CHEBI:16016"/>
        <dbReference type="ChEBI" id="CHEBI:30616"/>
        <dbReference type="ChEBI" id="CHEBI:57642"/>
        <dbReference type="ChEBI" id="CHEBI:456216"/>
        <dbReference type="EC" id="2.7.1.29"/>
    </reaction>
</comment>
<proteinExistence type="inferred from homology"/>
<comment type="catalytic activity">
    <reaction evidence="9">
        <text>D-glyceraldehyde + ATP = D-glyceraldehyde 3-phosphate + ADP + H(+)</text>
        <dbReference type="Rhea" id="RHEA:13941"/>
        <dbReference type="ChEBI" id="CHEBI:15378"/>
        <dbReference type="ChEBI" id="CHEBI:17378"/>
        <dbReference type="ChEBI" id="CHEBI:30616"/>
        <dbReference type="ChEBI" id="CHEBI:59776"/>
        <dbReference type="ChEBI" id="CHEBI:456216"/>
        <dbReference type="EC" id="2.7.1.28"/>
    </reaction>
</comment>
<reference evidence="15" key="1">
    <citation type="journal article" date="2021" name="Nat. Commun.">
        <title>Genetic determinants of endophytism in the Arabidopsis root mycobiome.</title>
        <authorList>
            <person name="Mesny F."/>
            <person name="Miyauchi S."/>
            <person name="Thiergart T."/>
            <person name="Pickel B."/>
            <person name="Atanasova L."/>
            <person name="Karlsson M."/>
            <person name="Huettel B."/>
            <person name="Barry K.W."/>
            <person name="Haridas S."/>
            <person name="Chen C."/>
            <person name="Bauer D."/>
            <person name="Andreopoulos W."/>
            <person name="Pangilinan J."/>
            <person name="LaButti K."/>
            <person name="Riley R."/>
            <person name="Lipzen A."/>
            <person name="Clum A."/>
            <person name="Drula E."/>
            <person name="Henrissat B."/>
            <person name="Kohler A."/>
            <person name="Grigoriev I.V."/>
            <person name="Martin F.M."/>
            <person name="Hacquard S."/>
        </authorList>
    </citation>
    <scope>NUCLEOTIDE SEQUENCE</scope>
    <source>
        <strain evidence="15">MPI-CAGE-CH-0243</strain>
    </source>
</reference>
<accession>A0A9P9E8C8</accession>
<feature type="domain" description="DhaK" evidence="14">
    <location>
        <begin position="51"/>
        <end position="391"/>
    </location>
</feature>
<evidence type="ECO:0000256" key="4">
    <source>
        <dbReference type="ARBA" id="ARBA00022679"/>
    </source>
</evidence>
<dbReference type="PANTHER" id="PTHR28629:SF14">
    <property type="entry name" value="DIHYDROXYACETONE KINASE 1"/>
    <property type="match status" value="1"/>
</dbReference>
<dbReference type="FunFam" id="3.40.50.10440:FF:000002">
    <property type="entry name" value="Dihydroxyacetone kinase"/>
    <property type="match status" value="1"/>
</dbReference>
<feature type="binding site" evidence="12">
    <location>
        <position position="155"/>
    </location>
    <ligand>
        <name>substrate</name>
    </ligand>
</feature>
<keyword evidence="5" id="KW-0547">Nucleotide-binding</keyword>
<evidence type="ECO:0000256" key="2">
    <source>
        <dbReference type="ARBA" id="ARBA00004778"/>
    </source>
</evidence>
<dbReference type="Gene3D" id="3.30.1180.20">
    <property type="entry name" value="Dihydroxyacetone kinase, domain 2"/>
    <property type="match status" value="1"/>
</dbReference>
<sequence length="631" mass="66456">MRAAEGERAATSYPTFSLHLSCLLPIPRTGLRKTEVGLVYVWLTPIEGFPRIALQNGSALLSIPHTNPAVACDITNKIIYLRSRTSLPSQVSLVSGGGSGHEPSFASFVGRGLLSGAVAGTIFASPSAEQVRRCILQRVQKEKGVLVVVMNYTGDVLNFGMGVEKARSQGIEVDMVVVGDDVGVGREKGGKVGRRGIAGTVLVHKIAGALAAKGASLKQVTDTARLTADNLVSIGSSLSHVHVPGRSADAAEDELKESEVEIGMGIHNEAGSERKTVELPELVKTMLAHCLDATDKDRNFVNISSDDDVILLVNNLGGVSVLELGGITNEVVEQLANDYKIKPVRILSGTYMTSLNGLGFSVTLLKVQNTGLGEGKSILDLLDAPAEATGWSAAITSETWQKRRASSKQEDILAEEEVPPSNLRLDPVLAKSALIAALNRLIAAEPDVTRYDTIVGDGDCGIGLKRGAEAILNMLEKTKKTDDAVLFLNSIIQVVELAMDGTSGAIYAIFLNALAHGLRQNSPSSPQSVTSEIWAKALESSLQSLSKYTPAQPGDRTLMDALVPFVKTLSQSGSIESAAKAADDGAKGTRGMKASLGRTVYVGGEGWQGVPDPGAHGLAELLLGLSDALKK</sequence>
<evidence type="ECO:0000259" key="13">
    <source>
        <dbReference type="PROSITE" id="PS51480"/>
    </source>
</evidence>
<dbReference type="InterPro" id="IPR004006">
    <property type="entry name" value="DhaK_dom"/>
</dbReference>
<keyword evidence="6" id="KW-0418">Kinase</keyword>
<organism evidence="15 16">
    <name type="scientific">Dendryphion nanum</name>
    <dbReference type="NCBI Taxonomy" id="256645"/>
    <lineage>
        <taxon>Eukaryota</taxon>
        <taxon>Fungi</taxon>
        <taxon>Dikarya</taxon>
        <taxon>Ascomycota</taxon>
        <taxon>Pezizomycotina</taxon>
        <taxon>Dothideomycetes</taxon>
        <taxon>Pleosporomycetidae</taxon>
        <taxon>Pleosporales</taxon>
        <taxon>Torulaceae</taxon>
        <taxon>Dendryphion</taxon>
    </lineage>
</organism>
<dbReference type="OrthoDB" id="1724672at2759"/>